<feature type="signal peptide" evidence="1">
    <location>
        <begin position="1"/>
        <end position="26"/>
    </location>
</feature>
<dbReference type="CDD" id="cd19608">
    <property type="entry name" value="GH113_mannanase-like"/>
    <property type="match status" value="1"/>
</dbReference>
<dbReference type="EMBL" id="MHIA01000014">
    <property type="protein sequence ID" value="OGY42330.1"/>
    <property type="molecule type" value="Genomic_DNA"/>
</dbReference>
<dbReference type="InterPro" id="IPR017853">
    <property type="entry name" value="GH"/>
</dbReference>
<comment type="caution">
    <text evidence="2">The sequence shown here is derived from an EMBL/GenBank/DDBJ whole genome shotgun (WGS) entry which is preliminary data.</text>
</comment>
<dbReference type="Pfam" id="PF22612">
    <property type="entry name" value="GH113"/>
    <property type="match status" value="1"/>
</dbReference>
<dbReference type="Gene3D" id="3.20.20.80">
    <property type="entry name" value="Glycosidases"/>
    <property type="match status" value="1"/>
</dbReference>
<evidence type="ECO:0008006" key="4">
    <source>
        <dbReference type="Google" id="ProtNLM"/>
    </source>
</evidence>
<evidence type="ECO:0000256" key="1">
    <source>
        <dbReference type="SAM" id="SignalP"/>
    </source>
</evidence>
<gene>
    <name evidence="2" type="ORF">A2Y67_04340</name>
</gene>
<reference evidence="2 3" key="1">
    <citation type="journal article" date="2016" name="Nat. Commun.">
        <title>Thousands of microbial genomes shed light on interconnected biogeochemical processes in an aquifer system.</title>
        <authorList>
            <person name="Anantharaman K."/>
            <person name="Brown C.T."/>
            <person name="Hug L.A."/>
            <person name="Sharon I."/>
            <person name="Castelle C.J."/>
            <person name="Probst A.J."/>
            <person name="Thomas B.C."/>
            <person name="Singh A."/>
            <person name="Wilkins M.J."/>
            <person name="Karaoz U."/>
            <person name="Brodie E.L."/>
            <person name="Williams K.H."/>
            <person name="Hubbard S.S."/>
            <person name="Banfield J.F."/>
        </authorList>
    </citation>
    <scope>NUCLEOTIDE SEQUENCE [LARGE SCALE GENOMIC DNA]</scope>
</reference>
<evidence type="ECO:0000313" key="3">
    <source>
        <dbReference type="Proteomes" id="UP000176260"/>
    </source>
</evidence>
<accession>A0A1G1XRT7</accession>
<proteinExistence type="predicted"/>
<feature type="chain" id="PRO_5009581370" description="GTA TIM-barrel-like domain-containing protein" evidence="1">
    <location>
        <begin position="27"/>
        <end position="345"/>
    </location>
</feature>
<protein>
    <recommendedName>
        <fullName evidence="4">GTA TIM-barrel-like domain-containing protein</fullName>
    </recommendedName>
</protein>
<evidence type="ECO:0000313" key="2">
    <source>
        <dbReference type="EMBL" id="OGY42330.1"/>
    </source>
</evidence>
<dbReference type="SUPFAM" id="SSF51445">
    <property type="entry name" value="(Trans)glycosidases"/>
    <property type="match status" value="1"/>
</dbReference>
<sequence length="345" mass="39615">MKKIFGIAVLVLVCVGLFLGAFNSWSADPAPESKVIPKMKGGVLTSWYPSDYESNTVEQTLRQMKKDGCEYVAVMIVGYQDSVNSTRVYSLDGKSPTKAGIIHVTNYAHSLGLKVFFKPQINITNSDAWCGTITFIKEEDWISWFKSYKDFIGYYLDLAQSLKVEGFIIGTELVGTEDREADWRDVVSMSRSKFPDGLISYCANHDSYFRIKWWDAVDFIGISAYFKLTESYQPSVPEIISAWQPWINDLAAFSAEQKKDIVFLEIGYQSRDGANTNPNWAPTKTPDLQEQADCYEAAFKALSNQPWLKDMFWWMWYWDPIQNVDGFDIYTKPAEKILRKWYRGN</sequence>
<dbReference type="Proteomes" id="UP000176260">
    <property type="component" value="Unassembled WGS sequence"/>
</dbReference>
<dbReference type="AlphaFoldDB" id="A0A1G1XRT7"/>
<dbReference type="InterPro" id="IPR055151">
    <property type="entry name" value="GH113"/>
</dbReference>
<keyword evidence="1" id="KW-0732">Signal</keyword>
<organism evidence="2 3">
    <name type="scientific">Candidatus Buchananbacteria bacterium RBG_13_39_9</name>
    <dbReference type="NCBI Taxonomy" id="1797531"/>
    <lineage>
        <taxon>Bacteria</taxon>
        <taxon>Candidatus Buchananiibacteriota</taxon>
    </lineage>
</organism>
<name>A0A1G1XRT7_9BACT</name>